<sequence length="263" mass="30051">MNINNYRYTRGFMSNYNKNSFNSNSYNKSYKNNQIYKKDSLSISNQAKDMLKNSRDIIQGTKELRAESNILTFNYGEFYSFNHNGGNYTVGLSQKGGFIGDPNYHNFENDDPFFNCEKYAKTSDIERLERFLNLLKSGCTSLTFEWCGYSNSDVKSIFEDLGVKAGKVEIKTNGKSCSVWTDGKGAVYSNEQVDGYKKILNQTNWLKLGCHEGSTFKISGKEYQVDSTGHLNIPENVLTTYSLTEYPEEVLPAWNYKHEGENS</sequence>
<dbReference type="RefSeq" id="WP_057557003.1">
    <property type="nucleotide sequence ID" value="NZ_CDNY01000001.1"/>
</dbReference>
<reference evidence="2" key="1">
    <citation type="submission" date="2015-01" db="EMBL/GenBank/DDBJ databases">
        <authorList>
            <person name="Aslett A.Martin."/>
            <person name="De Silva Nishadi"/>
        </authorList>
    </citation>
    <scope>NUCLEOTIDE SEQUENCE [LARGE SCALE GENOMIC DNA]</scope>
    <source>
        <strain evidence="2">UMC4404</strain>
    </source>
</reference>
<dbReference type="Proteomes" id="UP000049685">
    <property type="component" value="Unassembled WGS sequence"/>
</dbReference>
<comment type="caution">
    <text evidence="1">The sequence shown here is derived from an EMBL/GenBank/DDBJ whole genome shotgun (WGS) entry which is preliminary data.</text>
</comment>
<evidence type="ECO:0000313" key="2">
    <source>
        <dbReference type="Proteomes" id="UP000049685"/>
    </source>
</evidence>
<protein>
    <submittedName>
        <fullName evidence="1">Uncharacterized protein</fullName>
    </submittedName>
</protein>
<proteinExistence type="predicted"/>
<accession>A0A9P1P7V6</accession>
<gene>
    <name evidence="1" type="ORF">UMC4404_31961</name>
</gene>
<organism evidence="1 2">
    <name type="scientific">Paraclostridium sordellii</name>
    <name type="common">Clostridium sordellii</name>
    <dbReference type="NCBI Taxonomy" id="1505"/>
    <lineage>
        <taxon>Bacteria</taxon>
        <taxon>Bacillati</taxon>
        <taxon>Bacillota</taxon>
        <taxon>Clostridia</taxon>
        <taxon>Peptostreptococcales</taxon>
        <taxon>Peptostreptococcaceae</taxon>
        <taxon>Paraclostridium</taxon>
    </lineage>
</organism>
<name>A0A9P1P7V6_PARSO</name>
<evidence type="ECO:0000313" key="1">
    <source>
        <dbReference type="EMBL" id="CEN31364.1"/>
    </source>
</evidence>
<dbReference type="EMBL" id="CDNY01000001">
    <property type="protein sequence ID" value="CEN31364.1"/>
    <property type="molecule type" value="Genomic_DNA"/>
</dbReference>
<dbReference type="AlphaFoldDB" id="A0A9P1P7V6"/>